<sequence>MACRQQPKLELMHIRTDINDMETAKVIFRLCYRTKVQSVFSGIADGNHNNNMS</sequence>
<dbReference type="AlphaFoldDB" id="A0A2P2P4P3"/>
<evidence type="ECO:0000313" key="1">
    <source>
        <dbReference type="EMBL" id="MBX49702.1"/>
    </source>
</evidence>
<accession>A0A2P2P4P3</accession>
<proteinExistence type="predicted"/>
<reference evidence="1" key="1">
    <citation type="submission" date="2018-02" db="EMBL/GenBank/DDBJ databases">
        <title>Rhizophora mucronata_Transcriptome.</title>
        <authorList>
            <person name="Meera S.P."/>
            <person name="Sreeshan A."/>
            <person name="Augustine A."/>
        </authorList>
    </citation>
    <scope>NUCLEOTIDE SEQUENCE</scope>
    <source>
        <tissue evidence="1">Leaf</tissue>
    </source>
</reference>
<dbReference type="EMBL" id="GGEC01069218">
    <property type="protein sequence ID" value="MBX49702.1"/>
    <property type="molecule type" value="Transcribed_RNA"/>
</dbReference>
<name>A0A2P2P4P3_RHIMU</name>
<protein>
    <submittedName>
        <fullName evidence="1">Uncharacterized protein</fullName>
    </submittedName>
</protein>
<organism evidence="1">
    <name type="scientific">Rhizophora mucronata</name>
    <name type="common">Asiatic mangrove</name>
    <dbReference type="NCBI Taxonomy" id="61149"/>
    <lineage>
        <taxon>Eukaryota</taxon>
        <taxon>Viridiplantae</taxon>
        <taxon>Streptophyta</taxon>
        <taxon>Embryophyta</taxon>
        <taxon>Tracheophyta</taxon>
        <taxon>Spermatophyta</taxon>
        <taxon>Magnoliopsida</taxon>
        <taxon>eudicotyledons</taxon>
        <taxon>Gunneridae</taxon>
        <taxon>Pentapetalae</taxon>
        <taxon>rosids</taxon>
        <taxon>fabids</taxon>
        <taxon>Malpighiales</taxon>
        <taxon>Rhizophoraceae</taxon>
        <taxon>Rhizophora</taxon>
    </lineage>
</organism>